<name>A0A251UQ10_HELAN</name>
<evidence type="ECO:0000313" key="2">
    <source>
        <dbReference type="EMBL" id="OTG25428.1"/>
    </source>
</evidence>
<evidence type="ECO:0000313" key="1">
    <source>
        <dbReference type="EMBL" id="KAF5806068.1"/>
    </source>
</evidence>
<accession>A0A251UQ10</accession>
<gene>
    <name evidence="2" type="ORF">HannXRQ_Chr05g0147551</name>
    <name evidence="1" type="ORF">HanXRQr2_Chr05g0217021</name>
</gene>
<dbReference type="AlphaFoldDB" id="A0A251UQ10"/>
<reference evidence="1" key="3">
    <citation type="submission" date="2020-06" db="EMBL/GenBank/DDBJ databases">
        <title>Helianthus annuus Genome sequencing and assembly Release 2.</title>
        <authorList>
            <person name="Gouzy J."/>
            <person name="Langlade N."/>
            <person name="Munos S."/>
        </authorList>
    </citation>
    <scope>NUCLEOTIDE SEQUENCE</scope>
    <source>
        <tissue evidence="1">Leaves</tissue>
    </source>
</reference>
<keyword evidence="3" id="KW-1185">Reference proteome</keyword>
<reference evidence="2" key="2">
    <citation type="submission" date="2017-02" db="EMBL/GenBank/DDBJ databases">
        <title>Sunflower complete genome.</title>
        <authorList>
            <person name="Langlade N."/>
            <person name="Munos S."/>
        </authorList>
    </citation>
    <scope>NUCLEOTIDE SEQUENCE [LARGE SCALE GENOMIC DNA]</scope>
    <source>
        <tissue evidence="2">Leaves</tissue>
    </source>
</reference>
<proteinExistence type="predicted"/>
<reference evidence="1 3" key="1">
    <citation type="journal article" date="2017" name="Nature">
        <title>The sunflower genome provides insights into oil metabolism, flowering and Asterid evolution.</title>
        <authorList>
            <person name="Badouin H."/>
            <person name="Gouzy J."/>
            <person name="Grassa C.J."/>
            <person name="Murat F."/>
            <person name="Staton S.E."/>
            <person name="Cottret L."/>
            <person name="Lelandais-Briere C."/>
            <person name="Owens G.L."/>
            <person name="Carrere S."/>
            <person name="Mayjonade B."/>
            <person name="Legrand L."/>
            <person name="Gill N."/>
            <person name="Kane N.C."/>
            <person name="Bowers J.E."/>
            <person name="Hubner S."/>
            <person name="Bellec A."/>
            <person name="Berard A."/>
            <person name="Berges H."/>
            <person name="Blanchet N."/>
            <person name="Boniface M.C."/>
            <person name="Brunel D."/>
            <person name="Catrice O."/>
            <person name="Chaidir N."/>
            <person name="Claudel C."/>
            <person name="Donnadieu C."/>
            <person name="Faraut T."/>
            <person name="Fievet G."/>
            <person name="Helmstetter N."/>
            <person name="King M."/>
            <person name="Knapp S.J."/>
            <person name="Lai Z."/>
            <person name="Le Paslier M.C."/>
            <person name="Lippi Y."/>
            <person name="Lorenzon L."/>
            <person name="Mandel J.R."/>
            <person name="Marage G."/>
            <person name="Marchand G."/>
            <person name="Marquand E."/>
            <person name="Bret-Mestries E."/>
            <person name="Morien E."/>
            <person name="Nambeesan S."/>
            <person name="Nguyen T."/>
            <person name="Pegot-Espagnet P."/>
            <person name="Pouilly N."/>
            <person name="Raftis F."/>
            <person name="Sallet E."/>
            <person name="Schiex T."/>
            <person name="Thomas J."/>
            <person name="Vandecasteele C."/>
            <person name="Vares D."/>
            <person name="Vear F."/>
            <person name="Vautrin S."/>
            <person name="Crespi M."/>
            <person name="Mangin B."/>
            <person name="Burke J.M."/>
            <person name="Salse J."/>
            <person name="Munos S."/>
            <person name="Vincourt P."/>
            <person name="Rieseberg L.H."/>
            <person name="Langlade N.B."/>
        </authorList>
    </citation>
    <scope>NUCLEOTIDE SEQUENCE [LARGE SCALE GENOMIC DNA]</scope>
    <source>
        <strain evidence="3">cv. SF193</strain>
        <tissue evidence="1">Leaves</tissue>
    </source>
</reference>
<dbReference type="Proteomes" id="UP000215914">
    <property type="component" value="Chromosome 5"/>
</dbReference>
<dbReference type="InParanoid" id="A0A251UQ10"/>
<dbReference type="EMBL" id="MNCJ02000320">
    <property type="protein sequence ID" value="KAF5806068.1"/>
    <property type="molecule type" value="Genomic_DNA"/>
</dbReference>
<sequence length="151" mass="17775">MELAEASSPWLATGSNCWFSTFQLFIFPQQITRCYRPATNSKSPTYYHHPWRHTLSNICEDHKMWLILCGLMEREHVINMWKVLEVNIGWSEDGCGWSLDPSGEYTVRSLKSQLEMVWFDDKGINFSWNNWIPAKVNDARLSHNLNFNLFI</sequence>
<protein>
    <submittedName>
        <fullName evidence="2">Uncharacterized protein</fullName>
    </submittedName>
</protein>
<dbReference type="Gramene" id="mRNA:HanXRQr2_Chr05g0217021">
    <property type="protein sequence ID" value="mRNA:HanXRQr2_Chr05g0217021"/>
    <property type="gene ID" value="HanXRQr2_Chr05g0217021"/>
</dbReference>
<dbReference type="EMBL" id="CM007894">
    <property type="protein sequence ID" value="OTG25428.1"/>
    <property type="molecule type" value="Genomic_DNA"/>
</dbReference>
<organism evidence="2 3">
    <name type="scientific">Helianthus annuus</name>
    <name type="common">Common sunflower</name>
    <dbReference type="NCBI Taxonomy" id="4232"/>
    <lineage>
        <taxon>Eukaryota</taxon>
        <taxon>Viridiplantae</taxon>
        <taxon>Streptophyta</taxon>
        <taxon>Embryophyta</taxon>
        <taxon>Tracheophyta</taxon>
        <taxon>Spermatophyta</taxon>
        <taxon>Magnoliopsida</taxon>
        <taxon>eudicotyledons</taxon>
        <taxon>Gunneridae</taxon>
        <taxon>Pentapetalae</taxon>
        <taxon>asterids</taxon>
        <taxon>campanulids</taxon>
        <taxon>Asterales</taxon>
        <taxon>Asteraceae</taxon>
        <taxon>Asteroideae</taxon>
        <taxon>Heliantheae alliance</taxon>
        <taxon>Heliantheae</taxon>
        <taxon>Helianthus</taxon>
    </lineage>
</organism>
<evidence type="ECO:0000313" key="3">
    <source>
        <dbReference type="Proteomes" id="UP000215914"/>
    </source>
</evidence>